<feature type="transmembrane region" description="Helical" evidence="6">
    <location>
        <begin position="748"/>
        <end position="766"/>
    </location>
</feature>
<dbReference type="AlphaFoldDB" id="A0A8S1J2D4"/>
<evidence type="ECO:0000256" key="6">
    <source>
        <dbReference type="SAM" id="Phobius"/>
    </source>
</evidence>
<feature type="region of interest" description="Disordered" evidence="5">
    <location>
        <begin position="73"/>
        <end position="131"/>
    </location>
</feature>
<evidence type="ECO:0000256" key="2">
    <source>
        <dbReference type="ARBA" id="ARBA00022692"/>
    </source>
</evidence>
<comment type="caution">
    <text evidence="9">The sequence shown here is derived from an EMBL/GenBank/DDBJ whole genome shotgun (WGS) entry which is preliminary data.</text>
</comment>
<evidence type="ECO:0000256" key="1">
    <source>
        <dbReference type="ARBA" id="ARBA00004127"/>
    </source>
</evidence>
<feature type="domain" description="DUF202" evidence="7">
    <location>
        <begin position="739"/>
        <end position="818"/>
    </location>
</feature>
<dbReference type="Pfam" id="PF09359">
    <property type="entry name" value="VTC"/>
    <property type="match status" value="1"/>
</dbReference>
<keyword evidence="10" id="KW-1185">Reference proteome</keyword>
<evidence type="ECO:0000256" key="4">
    <source>
        <dbReference type="ARBA" id="ARBA00023136"/>
    </source>
</evidence>
<dbReference type="Pfam" id="PF02656">
    <property type="entry name" value="DUF202"/>
    <property type="match status" value="1"/>
</dbReference>
<evidence type="ECO:0000259" key="8">
    <source>
        <dbReference type="Pfam" id="PF09359"/>
    </source>
</evidence>
<feature type="transmembrane region" description="Helical" evidence="6">
    <location>
        <begin position="794"/>
        <end position="814"/>
    </location>
</feature>
<dbReference type="GO" id="GO:0012505">
    <property type="term" value="C:endomembrane system"/>
    <property type="evidence" value="ECO:0007669"/>
    <property type="project" value="UniProtKB-SubCell"/>
</dbReference>
<keyword evidence="4 6" id="KW-0472">Membrane</keyword>
<evidence type="ECO:0000313" key="10">
    <source>
        <dbReference type="Proteomes" id="UP000708148"/>
    </source>
</evidence>
<sequence>MDRRHDLPRLGSLWRQRSGNSSAEVEEAAGGRETPVARTLSKLGSQCMQALPRMRGGAYTRVAGDTEAVPLMEIRDSRKAASGDSISPRPRTEPLRHPTPSGRVRPAAGGPGGGGQSGRAQGAGSGKPGSRIAKFRNQYLRLADLEEISEEQTGNRREGGRGGAVCSTVKHILGAASRNGARSGGPNSRTPGRQVAGPPPSYFCRVLEQELKRVLLFAESFAEELWVRLGALFEAMEALAADVKSNPDAAIPAGRVQELSKHGDLIGDDVILLDEFLRQNVVAGAFVAQKHDSKVFNGSLRSPSVPAQISPAYLQAMENYLMGGIAYDPVLVNLSDAYSQLKALREKALADGTVWNAPEVFERKTVKYWVHPANVLRVKCMLIKHLPILIYGAGKGQADAKSRLSSLKEQTQKDGTLISSVYFDNDELQTYHDRIRREHGSSLTRIRWYNKRVLTDDMETFIERKIHGDSWTGIKSVKERSPMPATQVPRFINGEHVEAMDAEGSKGERLLDIQTKVFHERREEPNIRTEYVRVAFQESSSNEVRISLDSHVRMIREKGVPRGPTGWHRDIVNSEPQPKDVVNFPYSILETKVAGEEPPEWVQEILNTGMLVEVPKFSKFLHGTALLFGESVSHSPFWFVPDDHDRYTPATIAEMADQSDVYDKKAGQRGAQAPHQVGTTSNCVELSEVIVVQSSQTGAREGIPVAEPDTATKKETKGKGVDKKSVRTAALVRTRIEPKTFFANERTFLAWLTISVLVIFMGLTLLDGAPIAGGAQSEYVPPCELDKMCRVREICGMLISPMALLLMAYALYQYRRRNIQILRRETVRFDDQRGPVLITGLLLATLITAFVISAKTKF</sequence>
<dbReference type="InterPro" id="IPR051572">
    <property type="entry name" value="VTC_Complex_Subunit"/>
</dbReference>
<gene>
    <name evidence="9" type="ORF">OSTQU699_LOCUS5699</name>
</gene>
<keyword evidence="3 6" id="KW-1133">Transmembrane helix</keyword>
<evidence type="ECO:0000259" key="7">
    <source>
        <dbReference type="Pfam" id="PF02656"/>
    </source>
</evidence>
<feature type="region of interest" description="Disordered" evidence="5">
    <location>
        <begin position="176"/>
        <end position="197"/>
    </location>
</feature>
<name>A0A8S1J2D4_9CHLO</name>
<evidence type="ECO:0000256" key="5">
    <source>
        <dbReference type="SAM" id="MobiDB-lite"/>
    </source>
</evidence>
<reference evidence="9" key="1">
    <citation type="submission" date="2020-12" db="EMBL/GenBank/DDBJ databases">
        <authorList>
            <person name="Iha C."/>
        </authorList>
    </citation>
    <scope>NUCLEOTIDE SEQUENCE</scope>
</reference>
<dbReference type="InterPro" id="IPR018966">
    <property type="entry name" value="VTC_domain"/>
</dbReference>
<dbReference type="InterPro" id="IPR003807">
    <property type="entry name" value="DUF202"/>
</dbReference>
<feature type="region of interest" description="Disordered" evidence="5">
    <location>
        <begin position="1"/>
        <end position="39"/>
    </location>
</feature>
<dbReference type="InterPro" id="IPR042267">
    <property type="entry name" value="VTC_sf"/>
</dbReference>
<evidence type="ECO:0000256" key="3">
    <source>
        <dbReference type="ARBA" id="ARBA00022989"/>
    </source>
</evidence>
<dbReference type="GO" id="GO:0006799">
    <property type="term" value="P:polyphosphate biosynthetic process"/>
    <property type="evidence" value="ECO:0007669"/>
    <property type="project" value="UniProtKB-ARBA"/>
</dbReference>
<dbReference type="Proteomes" id="UP000708148">
    <property type="component" value="Unassembled WGS sequence"/>
</dbReference>
<dbReference type="PANTHER" id="PTHR46140">
    <property type="entry name" value="VACUOLAR TRANSPORTER CHAPERONE 1-RELATED"/>
    <property type="match status" value="1"/>
</dbReference>
<dbReference type="PANTHER" id="PTHR46140:SF1">
    <property type="entry name" value="VACUOLAR TRANSPORTER CHAPERONE COMPLEX SUBUNIT 4-RELATED"/>
    <property type="match status" value="1"/>
</dbReference>
<proteinExistence type="predicted"/>
<evidence type="ECO:0000313" key="9">
    <source>
        <dbReference type="EMBL" id="CAD7700340.1"/>
    </source>
</evidence>
<feature type="transmembrane region" description="Helical" evidence="6">
    <location>
        <begin position="834"/>
        <end position="854"/>
    </location>
</feature>
<feature type="domain" description="VTC" evidence="8">
    <location>
        <begin position="363"/>
        <end position="628"/>
    </location>
</feature>
<feature type="compositionally biased region" description="Gly residues" evidence="5">
    <location>
        <begin position="109"/>
        <end position="127"/>
    </location>
</feature>
<accession>A0A8S1J2D4</accession>
<keyword evidence="2 6" id="KW-0812">Transmembrane</keyword>
<dbReference type="OrthoDB" id="6493944at2759"/>
<feature type="compositionally biased region" description="Low complexity" evidence="5">
    <location>
        <begin position="176"/>
        <end position="185"/>
    </location>
</feature>
<evidence type="ECO:0008006" key="11">
    <source>
        <dbReference type="Google" id="ProtNLM"/>
    </source>
</evidence>
<comment type="subcellular location">
    <subcellularLocation>
        <location evidence="1">Endomembrane system</location>
        <topology evidence="1">Multi-pass membrane protein</topology>
    </subcellularLocation>
</comment>
<dbReference type="EMBL" id="CAJHUC010001229">
    <property type="protein sequence ID" value="CAD7700340.1"/>
    <property type="molecule type" value="Genomic_DNA"/>
</dbReference>
<protein>
    <recommendedName>
        <fullName evidence="11">Vacuolar transporter chaperone 4</fullName>
    </recommendedName>
</protein>
<dbReference type="Gene3D" id="3.20.100.30">
    <property type="entry name" value="VTC, catalytic tunnel domain"/>
    <property type="match status" value="1"/>
</dbReference>
<organism evidence="9 10">
    <name type="scientific">Ostreobium quekettii</name>
    <dbReference type="NCBI Taxonomy" id="121088"/>
    <lineage>
        <taxon>Eukaryota</taxon>
        <taxon>Viridiplantae</taxon>
        <taxon>Chlorophyta</taxon>
        <taxon>core chlorophytes</taxon>
        <taxon>Ulvophyceae</taxon>
        <taxon>TCBD clade</taxon>
        <taxon>Bryopsidales</taxon>
        <taxon>Ostreobineae</taxon>
        <taxon>Ostreobiaceae</taxon>
        <taxon>Ostreobium</taxon>
    </lineage>
</organism>